<dbReference type="GO" id="GO:0005634">
    <property type="term" value="C:nucleus"/>
    <property type="evidence" value="ECO:0007669"/>
    <property type="project" value="UniProtKB-SubCell"/>
</dbReference>
<protein>
    <recommendedName>
        <fullName evidence="2">Type 1 phosphatases regulator</fullName>
    </recommendedName>
</protein>
<dbReference type="GO" id="GO:0004865">
    <property type="term" value="F:protein serine/threonine phosphatase inhibitor activity"/>
    <property type="evidence" value="ECO:0007669"/>
    <property type="project" value="UniProtKB-UniRule"/>
</dbReference>
<dbReference type="PANTHER" id="PTHR20835">
    <property type="entry name" value="E3 UBIQUITIN-PROTEIN LIGASE PPP1R11-RELATED"/>
    <property type="match status" value="1"/>
</dbReference>
<comment type="similarity">
    <text evidence="1 2">Belongs to the YPI1 family.</text>
</comment>
<evidence type="ECO:0000313" key="4">
    <source>
        <dbReference type="EMBL" id="CAI5757247.1"/>
    </source>
</evidence>
<comment type="caution">
    <text evidence="4">The sequence shown here is derived from an EMBL/GenBank/DDBJ whole genome shotgun (WGS) entry which is preliminary data.</text>
</comment>
<dbReference type="GO" id="GO:0008157">
    <property type="term" value="F:protein phosphatase 1 binding"/>
    <property type="evidence" value="ECO:0007669"/>
    <property type="project" value="TreeGrafter"/>
</dbReference>
<keyword evidence="2" id="KW-0539">Nucleus</keyword>
<keyword evidence="5" id="KW-1185">Reference proteome</keyword>
<comment type="function">
    <text evidence="2">Regulator of type 1 phosphatases which maintains protein phosphatase activity under strict control.</text>
</comment>
<accession>A0A9W4TVS5</accession>
<sequence length="134" mass="15323">MSQQTRPQDNGTRSTTITTTITRTTTTDAQPILKLKAPEKSADQDQNQVQWSEETVNNEHLNRKKSKVCCIYHPQRNFDDPSDTSDSSDSSDDSQDENESKMTDKKQHKHDKCCKKSQPNAYEVQPKYKKSVSN</sequence>
<dbReference type="AlphaFoldDB" id="A0A9W4TVS5"/>
<comment type="subcellular location">
    <subcellularLocation>
        <location evidence="2">Nucleus</location>
    </subcellularLocation>
</comment>
<organism evidence="4 5">
    <name type="scientific">Candida verbasci</name>
    <dbReference type="NCBI Taxonomy" id="1227364"/>
    <lineage>
        <taxon>Eukaryota</taxon>
        <taxon>Fungi</taxon>
        <taxon>Dikarya</taxon>
        <taxon>Ascomycota</taxon>
        <taxon>Saccharomycotina</taxon>
        <taxon>Pichiomycetes</taxon>
        <taxon>Debaryomycetaceae</taxon>
        <taxon>Candida/Lodderomyces clade</taxon>
        <taxon>Candida</taxon>
    </lineage>
</organism>
<dbReference type="InterPro" id="IPR011107">
    <property type="entry name" value="PPI_Ypi1"/>
</dbReference>
<dbReference type="OrthoDB" id="307488at2759"/>
<feature type="compositionally biased region" description="Polar residues" evidence="3">
    <location>
        <begin position="44"/>
        <end position="59"/>
    </location>
</feature>
<evidence type="ECO:0000256" key="2">
    <source>
        <dbReference type="RuleBase" id="RU367162"/>
    </source>
</evidence>
<dbReference type="Proteomes" id="UP001152885">
    <property type="component" value="Unassembled WGS sequence"/>
</dbReference>
<feature type="compositionally biased region" description="Low complexity" evidence="3">
    <location>
        <begin position="12"/>
        <end position="27"/>
    </location>
</feature>
<gene>
    <name evidence="4" type="ORF">CANVERA_P1764</name>
</gene>
<evidence type="ECO:0000256" key="3">
    <source>
        <dbReference type="SAM" id="MobiDB-lite"/>
    </source>
</evidence>
<name>A0A9W4TVS5_9ASCO</name>
<proteinExistence type="inferred from homology"/>
<feature type="region of interest" description="Disordered" evidence="3">
    <location>
        <begin position="1"/>
        <end position="134"/>
    </location>
</feature>
<feature type="compositionally biased region" description="Polar residues" evidence="3">
    <location>
        <begin position="1"/>
        <end position="11"/>
    </location>
</feature>
<evidence type="ECO:0000256" key="1">
    <source>
        <dbReference type="ARBA" id="ARBA00005605"/>
    </source>
</evidence>
<dbReference type="PANTHER" id="PTHR20835:SF0">
    <property type="entry name" value="E3 UBIQUITIN-PROTEIN LIGASE PPP1R11"/>
    <property type="match status" value="1"/>
</dbReference>
<reference evidence="4" key="1">
    <citation type="submission" date="2022-12" db="EMBL/GenBank/DDBJ databases">
        <authorList>
            <person name="Brejova B."/>
        </authorList>
    </citation>
    <scope>NUCLEOTIDE SEQUENCE</scope>
</reference>
<dbReference type="Pfam" id="PF07491">
    <property type="entry name" value="PPI_Ypi1"/>
    <property type="match status" value="1"/>
</dbReference>
<feature type="compositionally biased region" description="Basic residues" evidence="3">
    <location>
        <begin position="106"/>
        <end position="115"/>
    </location>
</feature>
<evidence type="ECO:0000313" key="5">
    <source>
        <dbReference type="Proteomes" id="UP001152885"/>
    </source>
</evidence>
<dbReference type="EMBL" id="CANTUO010000001">
    <property type="protein sequence ID" value="CAI5757247.1"/>
    <property type="molecule type" value="Genomic_DNA"/>
</dbReference>